<feature type="domain" description="CCHC-type" evidence="3">
    <location>
        <begin position="181"/>
        <end position="195"/>
    </location>
</feature>
<feature type="compositionally biased region" description="Polar residues" evidence="2">
    <location>
        <begin position="117"/>
        <end position="126"/>
    </location>
</feature>
<dbReference type="Proteomes" id="UP000078542">
    <property type="component" value="Unassembled WGS sequence"/>
</dbReference>
<feature type="region of interest" description="Disordered" evidence="2">
    <location>
        <begin position="113"/>
        <end position="168"/>
    </location>
</feature>
<dbReference type="PANTHER" id="PTHR33198:SF19">
    <property type="entry name" value="CCHC-TYPE DOMAIN-CONTAINING PROTEIN"/>
    <property type="match status" value="1"/>
</dbReference>
<name>A0A151IKM6_9HYME</name>
<proteinExistence type="predicted"/>
<evidence type="ECO:0000256" key="1">
    <source>
        <dbReference type="PROSITE-ProRule" id="PRU00047"/>
    </source>
</evidence>
<keyword evidence="1" id="KW-0863">Zinc-finger</keyword>
<dbReference type="STRING" id="456900.A0A151IKM6"/>
<keyword evidence="1" id="KW-0479">Metal-binding</keyword>
<keyword evidence="1" id="KW-0862">Zinc</keyword>
<dbReference type="AlphaFoldDB" id="A0A151IKM6"/>
<sequence>MKEYSNLIEILEKHLCPKKNILVAQHRFLLTYQSENQSLAEYITLLRQDIGDCDFISPCNCKISISDIFLRAQFIRGIRDNTIREQLLQSSVSTFAEITGKALALEASKIDSHELSKNQPSPNTTNHAEDVKKVAKYRKSRRENLTPSQKFNAKSPGRHKNYRSRSKSKIDYRQLGIEGLCLRCGNNNHIAKDCRTNKSALKCTACDKTGHLFKVCIRSLLNNNNNETNTANMKSTNYIQEETSDYGINHIIDIYENQGSEHDKSKKYFTTG</sequence>
<gene>
    <name evidence="4" type="ORF">ALC62_04079</name>
</gene>
<dbReference type="PANTHER" id="PTHR33198">
    <property type="entry name" value="ANK_REP_REGION DOMAIN-CONTAINING PROTEIN-RELATED"/>
    <property type="match status" value="1"/>
</dbReference>
<dbReference type="SMART" id="SM00343">
    <property type="entry name" value="ZnF_C2HC"/>
    <property type="match status" value="2"/>
</dbReference>
<dbReference type="GO" id="GO:0003676">
    <property type="term" value="F:nucleic acid binding"/>
    <property type="evidence" value="ECO:0007669"/>
    <property type="project" value="InterPro"/>
</dbReference>
<evidence type="ECO:0000259" key="3">
    <source>
        <dbReference type="PROSITE" id="PS50158"/>
    </source>
</evidence>
<protein>
    <recommendedName>
        <fullName evidence="3">CCHC-type domain-containing protein</fullName>
    </recommendedName>
</protein>
<dbReference type="InterPro" id="IPR001878">
    <property type="entry name" value="Znf_CCHC"/>
</dbReference>
<dbReference type="Gene3D" id="4.10.60.10">
    <property type="entry name" value="Zinc finger, CCHC-type"/>
    <property type="match status" value="1"/>
</dbReference>
<evidence type="ECO:0000256" key="2">
    <source>
        <dbReference type="SAM" id="MobiDB-lite"/>
    </source>
</evidence>
<accession>A0A151IKM6</accession>
<dbReference type="GO" id="GO:0008270">
    <property type="term" value="F:zinc ion binding"/>
    <property type="evidence" value="ECO:0007669"/>
    <property type="project" value="UniProtKB-KW"/>
</dbReference>
<evidence type="ECO:0000313" key="5">
    <source>
        <dbReference type="Proteomes" id="UP000078542"/>
    </source>
</evidence>
<keyword evidence="5" id="KW-1185">Reference proteome</keyword>
<dbReference type="SUPFAM" id="SSF57756">
    <property type="entry name" value="Retrovirus zinc finger-like domains"/>
    <property type="match status" value="1"/>
</dbReference>
<dbReference type="EMBL" id="KQ977188">
    <property type="protein sequence ID" value="KYN05032.1"/>
    <property type="molecule type" value="Genomic_DNA"/>
</dbReference>
<dbReference type="InterPro" id="IPR036875">
    <property type="entry name" value="Znf_CCHC_sf"/>
</dbReference>
<feature type="compositionally biased region" description="Basic residues" evidence="2">
    <location>
        <begin position="156"/>
        <end position="167"/>
    </location>
</feature>
<evidence type="ECO:0000313" key="4">
    <source>
        <dbReference type="EMBL" id="KYN05032.1"/>
    </source>
</evidence>
<reference evidence="4 5" key="1">
    <citation type="submission" date="2016-03" db="EMBL/GenBank/DDBJ databases">
        <title>Cyphomyrmex costatus WGS genome.</title>
        <authorList>
            <person name="Nygaard S."/>
            <person name="Hu H."/>
            <person name="Boomsma J."/>
            <person name="Zhang G."/>
        </authorList>
    </citation>
    <scope>NUCLEOTIDE SEQUENCE [LARGE SCALE GENOMIC DNA]</scope>
    <source>
        <strain evidence="4">MS0001</strain>
        <tissue evidence="4">Whole body</tissue>
    </source>
</reference>
<organism evidence="4 5">
    <name type="scientific">Cyphomyrmex costatus</name>
    <dbReference type="NCBI Taxonomy" id="456900"/>
    <lineage>
        <taxon>Eukaryota</taxon>
        <taxon>Metazoa</taxon>
        <taxon>Ecdysozoa</taxon>
        <taxon>Arthropoda</taxon>
        <taxon>Hexapoda</taxon>
        <taxon>Insecta</taxon>
        <taxon>Pterygota</taxon>
        <taxon>Neoptera</taxon>
        <taxon>Endopterygota</taxon>
        <taxon>Hymenoptera</taxon>
        <taxon>Apocrita</taxon>
        <taxon>Aculeata</taxon>
        <taxon>Formicoidea</taxon>
        <taxon>Formicidae</taxon>
        <taxon>Myrmicinae</taxon>
        <taxon>Cyphomyrmex</taxon>
    </lineage>
</organism>
<dbReference type="PROSITE" id="PS50158">
    <property type="entry name" value="ZF_CCHC"/>
    <property type="match status" value="1"/>
</dbReference>